<dbReference type="GO" id="GO:0050308">
    <property type="term" value="F:sugar-phosphatase activity"/>
    <property type="evidence" value="ECO:0007669"/>
    <property type="project" value="TreeGrafter"/>
</dbReference>
<organism evidence="1 2">
    <name type="scientific">Candidatus Amulumruptor caecigallinarius</name>
    <dbReference type="NCBI Taxonomy" id="2109911"/>
    <lineage>
        <taxon>Bacteria</taxon>
        <taxon>Pseudomonadati</taxon>
        <taxon>Bacteroidota</taxon>
        <taxon>Bacteroidia</taxon>
        <taxon>Bacteroidales</taxon>
        <taxon>Muribaculaceae</taxon>
        <taxon>Candidatus Amulumruptor</taxon>
    </lineage>
</organism>
<evidence type="ECO:0000313" key="2">
    <source>
        <dbReference type="Proteomes" id="UP000711407"/>
    </source>
</evidence>
<name>A0A4Q0U8E7_9BACT</name>
<evidence type="ECO:0000313" key="1">
    <source>
        <dbReference type="EMBL" id="HJE39431.1"/>
    </source>
</evidence>
<dbReference type="PRINTS" id="PR00413">
    <property type="entry name" value="HADHALOGNASE"/>
</dbReference>
<dbReference type="AlphaFoldDB" id="A0A4Q0U8E7"/>
<dbReference type="PANTHER" id="PTHR43481:SF4">
    <property type="entry name" value="GLYCEROL-1-PHOSPHATE PHOSPHOHYDROLASE 1-RELATED"/>
    <property type="match status" value="1"/>
</dbReference>
<protein>
    <submittedName>
        <fullName evidence="1">HAD family phosphatase</fullName>
    </submittedName>
</protein>
<accession>A0A4Q0U8E7</accession>
<comment type="caution">
    <text evidence="1">The sequence shown here is derived from an EMBL/GenBank/DDBJ whole genome shotgun (WGS) entry which is preliminary data.</text>
</comment>
<dbReference type="NCBIfam" id="TIGR01509">
    <property type="entry name" value="HAD-SF-IA-v3"/>
    <property type="match status" value="1"/>
</dbReference>
<dbReference type="CDD" id="cd07505">
    <property type="entry name" value="HAD_BPGM-like"/>
    <property type="match status" value="1"/>
</dbReference>
<dbReference type="PANTHER" id="PTHR43481">
    <property type="entry name" value="FRUCTOSE-1-PHOSPHATE PHOSPHATASE"/>
    <property type="match status" value="1"/>
</dbReference>
<sequence>MTEIKGILFDLDGVLIDSETQYTAFWAEIEKIYPTGIPDYPMAIKGTTLSKILENYPDDGTRQDIIDRIHRFEDIIRYHKYPGVSSFLRDVKAHGIATAIVTSSDNVKMGYLFEQLPGLRPWFDTVIDGTMVSRSKPDPEPYLTGARMLGLEPQQCVVFEDSFQGIASGIAAGCHVIGVTTTFSPEKMKSHVPLTVSGFEDMTYDKMIGLLR</sequence>
<dbReference type="Gene3D" id="3.40.50.1000">
    <property type="entry name" value="HAD superfamily/HAD-like"/>
    <property type="match status" value="1"/>
</dbReference>
<dbReference type="InterPro" id="IPR023214">
    <property type="entry name" value="HAD_sf"/>
</dbReference>
<proteinExistence type="predicted"/>
<dbReference type="InterPro" id="IPR006439">
    <property type="entry name" value="HAD-SF_hydro_IA"/>
</dbReference>
<dbReference type="SFLD" id="SFLDS00003">
    <property type="entry name" value="Haloacid_Dehalogenase"/>
    <property type="match status" value="1"/>
</dbReference>
<dbReference type="InterPro" id="IPR036412">
    <property type="entry name" value="HAD-like_sf"/>
</dbReference>
<dbReference type="EMBL" id="DYXT01000034">
    <property type="protein sequence ID" value="HJE39431.1"/>
    <property type="molecule type" value="Genomic_DNA"/>
</dbReference>
<dbReference type="Proteomes" id="UP000711407">
    <property type="component" value="Unassembled WGS sequence"/>
</dbReference>
<reference evidence="1" key="1">
    <citation type="journal article" date="2021" name="PeerJ">
        <title>Extensive microbial diversity within the chicken gut microbiome revealed by metagenomics and culture.</title>
        <authorList>
            <person name="Gilroy R."/>
            <person name="Ravi A."/>
            <person name="Getino M."/>
            <person name="Pursley I."/>
            <person name="Horton D.L."/>
            <person name="Alikhan N.F."/>
            <person name="Baker D."/>
            <person name="Gharbi K."/>
            <person name="Hall N."/>
            <person name="Watson M."/>
            <person name="Adriaenssens E.M."/>
            <person name="Foster-Nyarko E."/>
            <person name="Jarju S."/>
            <person name="Secka A."/>
            <person name="Antonio M."/>
            <person name="Oren A."/>
            <person name="Chaudhuri R.R."/>
            <person name="La Ragione R."/>
            <person name="Hildebrand F."/>
            <person name="Pallen M.J."/>
        </authorList>
    </citation>
    <scope>NUCLEOTIDE SEQUENCE</scope>
    <source>
        <strain evidence="1">4100</strain>
    </source>
</reference>
<reference evidence="1" key="2">
    <citation type="submission" date="2021-09" db="EMBL/GenBank/DDBJ databases">
        <authorList>
            <person name="Gilroy R."/>
        </authorList>
    </citation>
    <scope>NUCLEOTIDE SEQUENCE</scope>
    <source>
        <strain evidence="1">4100</strain>
    </source>
</reference>
<dbReference type="SUPFAM" id="SSF56784">
    <property type="entry name" value="HAD-like"/>
    <property type="match status" value="1"/>
</dbReference>
<dbReference type="Pfam" id="PF00702">
    <property type="entry name" value="Hydrolase"/>
    <property type="match status" value="1"/>
</dbReference>
<dbReference type="SFLD" id="SFLDG01129">
    <property type="entry name" value="C1.5:_HAD__Beta-PGM__Phosphata"/>
    <property type="match status" value="1"/>
</dbReference>
<dbReference type="Gene3D" id="1.10.150.240">
    <property type="entry name" value="Putative phosphatase, domain 2"/>
    <property type="match status" value="1"/>
</dbReference>
<dbReference type="InterPro" id="IPR051806">
    <property type="entry name" value="HAD-like_SPP"/>
</dbReference>
<dbReference type="InterPro" id="IPR023198">
    <property type="entry name" value="PGP-like_dom2"/>
</dbReference>
<gene>
    <name evidence="1" type="ORF">K8V47_06720</name>
</gene>